<reference evidence="1" key="1">
    <citation type="journal article" date="2009" name="Rice">
        <title>De Novo Next Generation Sequencing of Plant Genomes.</title>
        <authorList>
            <person name="Rounsley S."/>
            <person name="Marri P.R."/>
            <person name="Yu Y."/>
            <person name="He R."/>
            <person name="Sisneros N."/>
            <person name="Goicoechea J.L."/>
            <person name="Lee S.J."/>
            <person name="Angelova A."/>
            <person name="Kudrna D."/>
            <person name="Luo M."/>
            <person name="Affourtit J."/>
            <person name="Desany B."/>
            <person name="Knight J."/>
            <person name="Niazi F."/>
            <person name="Egholm M."/>
            <person name="Wing R.A."/>
        </authorList>
    </citation>
    <scope>NUCLEOTIDE SEQUENCE [LARGE SCALE GENOMIC DNA]</scope>
    <source>
        <strain evidence="1">cv. IRGC 105608</strain>
    </source>
</reference>
<dbReference type="AlphaFoldDB" id="A0A0D3G3T6"/>
<dbReference type="HOGENOM" id="CLU_2430657_0_0_1"/>
<dbReference type="PaxDb" id="65489-OBART05G05050.1"/>
<evidence type="ECO:0000313" key="2">
    <source>
        <dbReference type="Proteomes" id="UP000026960"/>
    </source>
</evidence>
<proteinExistence type="predicted"/>
<accession>A0A0D3G3T6</accession>
<sequence>MRCGGGHVLSMPAWWFLSWWEINYKEGCRAPGESLVQWITRPAEATPSSVVTPWGAAKDGGILDAVTYVVALFSESRFCGVVEGLATIGHA</sequence>
<evidence type="ECO:0000313" key="1">
    <source>
        <dbReference type="EnsemblPlants" id="OBART05G05050.1"/>
    </source>
</evidence>
<reference evidence="1" key="2">
    <citation type="submission" date="2015-03" db="UniProtKB">
        <authorList>
            <consortium name="EnsemblPlants"/>
        </authorList>
    </citation>
    <scope>IDENTIFICATION</scope>
</reference>
<dbReference type="Gramene" id="OBART05G05050.1">
    <property type="protein sequence ID" value="OBART05G05050.1"/>
    <property type="gene ID" value="OBART05G05050"/>
</dbReference>
<keyword evidence="2" id="KW-1185">Reference proteome</keyword>
<protein>
    <submittedName>
        <fullName evidence="1">Uncharacterized protein</fullName>
    </submittedName>
</protein>
<organism evidence="1">
    <name type="scientific">Oryza barthii</name>
    <dbReference type="NCBI Taxonomy" id="65489"/>
    <lineage>
        <taxon>Eukaryota</taxon>
        <taxon>Viridiplantae</taxon>
        <taxon>Streptophyta</taxon>
        <taxon>Embryophyta</taxon>
        <taxon>Tracheophyta</taxon>
        <taxon>Spermatophyta</taxon>
        <taxon>Magnoliopsida</taxon>
        <taxon>Liliopsida</taxon>
        <taxon>Poales</taxon>
        <taxon>Poaceae</taxon>
        <taxon>BOP clade</taxon>
        <taxon>Oryzoideae</taxon>
        <taxon>Oryzeae</taxon>
        <taxon>Oryzinae</taxon>
        <taxon>Oryza</taxon>
    </lineage>
</organism>
<dbReference type="EnsemblPlants" id="OBART05G05050.1">
    <property type="protein sequence ID" value="OBART05G05050.1"/>
    <property type="gene ID" value="OBART05G05050"/>
</dbReference>
<name>A0A0D3G3T6_9ORYZ</name>
<dbReference type="Proteomes" id="UP000026960">
    <property type="component" value="Chromosome 5"/>
</dbReference>